<sequence>MYDQWYLTTFEVEECSAYPEPCESTPVSGNNLEHNTTAAASAKPRIGYVHSAEHLFECERLPRIRRRCLLVHGLIKSYGLLKSLYIIRPPQATRNDLLAFHSEDYVDFLETCESAKDLETTDILDKAMEYNLVDDCPLTDRIFTLVKHIAGGTLSAARALTEGQCDVAIHWEGGWHHAQRSEAAGFCYVNDVVLGILQLRRRFERVLYVDLDVHHGDGVQDAFCGTDKVATVSFHQYEPCFYPGTGDSKDVGIGRGRGYSVNVPLRSGMRDPTFVSVVATVLAEVQRRYDPVAVVCQCGADCLSGDPLGAFNLTADALSKCLSFVQAWKLPLLVLGGGGYSFANVARCWTKLTATLLGVNLDEDIPEHGFLMEYGPGYELGVEPGRRPDLNDSDYVDGVVSAVLSQVRHMGPP</sequence>
<evidence type="ECO:0000313" key="2">
    <source>
        <dbReference type="Proteomes" id="UP000805193"/>
    </source>
</evidence>
<keyword evidence="2" id="KW-1185">Reference proteome</keyword>
<gene>
    <name evidence="1" type="ORF">HPB47_010060</name>
</gene>
<proteinExistence type="predicted"/>
<protein>
    <submittedName>
        <fullName evidence="1">Uncharacterized protein</fullName>
    </submittedName>
</protein>
<accession>A0AC60P024</accession>
<evidence type="ECO:0000313" key="1">
    <source>
        <dbReference type="EMBL" id="KAG0412793.1"/>
    </source>
</evidence>
<name>A0AC60P024_IXOPE</name>
<dbReference type="EMBL" id="JABSTQ010011321">
    <property type="protein sequence ID" value="KAG0412793.1"/>
    <property type="molecule type" value="Genomic_DNA"/>
</dbReference>
<organism evidence="1 2">
    <name type="scientific">Ixodes persulcatus</name>
    <name type="common">Taiga tick</name>
    <dbReference type="NCBI Taxonomy" id="34615"/>
    <lineage>
        <taxon>Eukaryota</taxon>
        <taxon>Metazoa</taxon>
        <taxon>Ecdysozoa</taxon>
        <taxon>Arthropoda</taxon>
        <taxon>Chelicerata</taxon>
        <taxon>Arachnida</taxon>
        <taxon>Acari</taxon>
        <taxon>Parasitiformes</taxon>
        <taxon>Ixodida</taxon>
        <taxon>Ixodoidea</taxon>
        <taxon>Ixodidae</taxon>
        <taxon>Ixodinae</taxon>
        <taxon>Ixodes</taxon>
    </lineage>
</organism>
<comment type="caution">
    <text evidence="1">The sequence shown here is derived from an EMBL/GenBank/DDBJ whole genome shotgun (WGS) entry which is preliminary data.</text>
</comment>
<reference evidence="1 2" key="1">
    <citation type="journal article" date="2020" name="Cell">
        <title>Large-Scale Comparative Analyses of Tick Genomes Elucidate Their Genetic Diversity and Vector Capacities.</title>
        <authorList>
            <consortium name="Tick Genome and Microbiome Consortium (TIGMIC)"/>
            <person name="Jia N."/>
            <person name="Wang J."/>
            <person name="Shi W."/>
            <person name="Du L."/>
            <person name="Sun Y."/>
            <person name="Zhan W."/>
            <person name="Jiang J.F."/>
            <person name="Wang Q."/>
            <person name="Zhang B."/>
            <person name="Ji P."/>
            <person name="Bell-Sakyi L."/>
            <person name="Cui X.M."/>
            <person name="Yuan T.T."/>
            <person name="Jiang B.G."/>
            <person name="Yang W.F."/>
            <person name="Lam T.T."/>
            <person name="Chang Q.C."/>
            <person name="Ding S.J."/>
            <person name="Wang X.J."/>
            <person name="Zhu J.G."/>
            <person name="Ruan X.D."/>
            <person name="Zhao L."/>
            <person name="Wei J.T."/>
            <person name="Ye R.Z."/>
            <person name="Que T.C."/>
            <person name="Du C.H."/>
            <person name="Zhou Y.H."/>
            <person name="Cheng J.X."/>
            <person name="Dai P.F."/>
            <person name="Guo W.B."/>
            <person name="Han X.H."/>
            <person name="Huang E.J."/>
            <person name="Li L.F."/>
            <person name="Wei W."/>
            <person name="Gao Y.C."/>
            <person name="Liu J.Z."/>
            <person name="Shao H.Z."/>
            <person name="Wang X."/>
            <person name="Wang C.C."/>
            <person name="Yang T.C."/>
            <person name="Huo Q.B."/>
            <person name="Li W."/>
            <person name="Chen H.Y."/>
            <person name="Chen S.E."/>
            <person name="Zhou L.G."/>
            <person name="Ni X.B."/>
            <person name="Tian J.H."/>
            <person name="Sheng Y."/>
            <person name="Liu T."/>
            <person name="Pan Y.S."/>
            <person name="Xia L.Y."/>
            <person name="Li J."/>
            <person name="Zhao F."/>
            <person name="Cao W.C."/>
        </authorList>
    </citation>
    <scope>NUCLEOTIDE SEQUENCE [LARGE SCALE GENOMIC DNA]</scope>
    <source>
        <strain evidence="1">Iper-2018</strain>
    </source>
</reference>
<dbReference type="Proteomes" id="UP000805193">
    <property type="component" value="Unassembled WGS sequence"/>
</dbReference>